<evidence type="ECO:0000313" key="1">
    <source>
        <dbReference type="EMBL" id="TQV82881.1"/>
    </source>
</evidence>
<reference evidence="1 2" key="1">
    <citation type="submission" date="2019-07" db="EMBL/GenBank/DDBJ databases">
        <title>Draft genome for Aliikangiella sp. M105.</title>
        <authorList>
            <person name="Wang G."/>
        </authorList>
    </citation>
    <scope>NUCLEOTIDE SEQUENCE [LARGE SCALE GENOMIC DNA]</scope>
    <source>
        <strain evidence="1 2">M105</strain>
    </source>
</reference>
<organism evidence="1 2">
    <name type="scientific">Aliikangiella coralliicola</name>
    <dbReference type="NCBI Taxonomy" id="2592383"/>
    <lineage>
        <taxon>Bacteria</taxon>
        <taxon>Pseudomonadati</taxon>
        <taxon>Pseudomonadota</taxon>
        <taxon>Gammaproteobacteria</taxon>
        <taxon>Oceanospirillales</taxon>
        <taxon>Pleioneaceae</taxon>
        <taxon>Aliikangiella</taxon>
    </lineage>
</organism>
<evidence type="ECO:0000313" key="2">
    <source>
        <dbReference type="Proteomes" id="UP000315439"/>
    </source>
</evidence>
<proteinExistence type="predicted"/>
<name>A0A545U091_9GAMM</name>
<gene>
    <name evidence="1" type="ORF">FLL46_24230</name>
</gene>
<dbReference type="AlphaFoldDB" id="A0A545U091"/>
<dbReference type="RefSeq" id="WP_142934585.1">
    <property type="nucleotide sequence ID" value="NZ_ML660171.1"/>
</dbReference>
<keyword evidence="2" id="KW-1185">Reference proteome</keyword>
<accession>A0A545U091</accession>
<dbReference type="Proteomes" id="UP000315439">
    <property type="component" value="Unassembled WGS sequence"/>
</dbReference>
<comment type="caution">
    <text evidence="1">The sequence shown here is derived from an EMBL/GenBank/DDBJ whole genome shotgun (WGS) entry which is preliminary data.</text>
</comment>
<sequence>MSYKPKWQMKPLDEWSICGMNHYHIDGEKRLFVSMVKDGRCITEEGKDDKYLWNRLWNKAVEISNEE</sequence>
<dbReference type="EMBL" id="VIKS01000015">
    <property type="protein sequence ID" value="TQV82881.1"/>
    <property type="molecule type" value="Genomic_DNA"/>
</dbReference>
<protein>
    <submittedName>
        <fullName evidence="1">Uncharacterized protein</fullName>
    </submittedName>
</protein>